<organism evidence="1">
    <name type="scientific">Arundo donax</name>
    <name type="common">Giant reed</name>
    <name type="synonym">Donax arundinaceus</name>
    <dbReference type="NCBI Taxonomy" id="35708"/>
    <lineage>
        <taxon>Eukaryota</taxon>
        <taxon>Viridiplantae</taxon>
        <taxon>Streptophyta</taxon>
        <taxon>Embryophyta</taxon>
        <taxon>Tracheophyta</taxon>
        <taxon>Spermatophyta</taxon>
        <taxon>Magnoliopsida</taxon>
        <taxon>Liliopsida</taxon>
        <taxon>Poales</taxon>
        <taxon>Poaceae</taxon>
        <taxon>PACMAD clade</taxon>
        <taxon>Arundinoideae</taxon>
        <taxon>Arundineae</taxon>
        <taxon>Arundo</taxon>
    </lineage>
</organism>
<evidence type="ECO:0000313" key="1">
    <source>
        <dbReference type="EMBL" id="JAD28392.1"/>
    </source>
</evidence>
<name>A0A0A8Z0K3_ARUDO</name>
<protein>
    <submittedName>
        <fullName evidence="1">Uncharacterized protein</fullName>
    </submittedName>
</protein>
<reference evidence="1" key="2">
    <citation type="journal article" date="2015" name="Data Brief">
        <title>Shoot transcriptome of the giant reed, Arundo donax.</title>
        <authorList>
            <person name="Barrero R.A."/>
            <person name="Guerrero F.D."/>
            <person name="Moolhuijzen P."/>
            <person name="Goolsby J.A."/>
            <person name="Tidwell J."/>
            <person name="Bellgard S.E."/>
            <person name="Bellgard M.I."/>
        </authorList>
    </citation>
    <scope>NUCLEOTIDE SEQUENCE</scope>
    <source>
        <tissue evidence="1">Shoot tissue taken approximately 20 cm above the soil surface</tissue>
    </source>
</reference>
<sequence>MFNSDPFIFTELAHCCSQQFLLLTLDICLRVCLV</sequence>
<dbReference type="AlphaFoldDB" id="A0A0A8Z0K3"/>
<accession>A0A0A8Z0K3</accession>
<proteinExistence type="predicted"/>
<dbReference type="EMBL" id="GBRH01269503">
    <property type="protein sequence ID" value="JAD28392.1"/>
    <property type="molecule type" value="Transcribed_RNA"/>
</dbReference>
<reference evidence="1" key="1">
    <citation type="submission" date="2014-09" db="EMBL/GenBank/DDBJ databases">
        <authorList>
            <person name="Magalhaes I.L.F."/>
            <person name="Oliveira U."/>
            <person name="Santos F.R."/>
            <person name="Vidigal T.H.D.A."/>
            <person name="Brescovit A.D."/>
            <person name="Santos A.J."/>
        </authorList>
    </citation>
    <scope>NUCLEOTIDE SEQUENCE</scope>
    <source>
        <tissue evidence="1">Shoot tissue taken approximately 20 cm above the soil surface</tissue>
    </source>
</reference>